<keyword evidence="3" id="KW-0963">Cytoplasm</keyword>
<evidence type="ECO:0000313" key="10">
    <source>
        <dbReference type="EMBL" id="KAJ6225270.1"/>
    </source>
</evidence>
<accession>A0A9Q0MFZ3</accession>
<dbReference type="GO" id="GO:0010591">
    <property type="term" value="P:regulation of lamellipodium assembly"/>
    <property type="evidence" value="ECO:0007669"/>
    <property type="project" value="TreeGrafter"/>
</dbReference>
<evidence type="ECO:0000256" key="3">
    <source>
        <dbReference type="ARBA" id="ARBA00022490"/>
    </source>
</evidence>
<dbReference type="Gene3D" id="3.40.20.10">
    <property type="entry name" value="Severin"/>
    <property type="match status" value="2"/>
</dbReference>
<dbReference type="GO" id="GO:0030042">
    <property type="term" value="P:actin filament depolymerization"/>
    <property type="evidence" value="ECO:0007669"/>
    <property type="project" value="TreeGrafter"/>
</dbReference>
<dbReference type="SMART" id="SM00102">
    <property type="entry name" value="ADF"/>
    <property type="match status" value="1"/>
</dbReference>
<protein>
    <recommendedName>
        <fullName evidence="9">ADF-H domain-containing protein</fullName>
    </recommendedName>
</protein>
<feature type="domain" description="ADF-H" evidence="9">
    <location>
        <begin position="4"/>
        <end position="148"/>
    </location>
</feature>
<feature type="domain" description="ADF-H" evidence="9">
    <location>
        <begin position="187"/>
        <end position="340"/>
    </location>
</feature>
<keyword evidence="6" id="KW-0206">Cytoskeleton</keyword>
<keyword evidence="5" id="KW-0009">Actin-binding</keyword>
<dbReference type="GO" id="GO:0010976">
    <property type="term" value="P:positive regulation of neuron projection development"/>
    <property type="evidence" value="ECO:0007669"/>
    <property type="project" value="TreeGrafter"/>
</dbReference>
<dbReference type="PROSITE" id="PS51263">
    <property type="entry name" value="ADF_H"/>
    <property type="match status" value="2"/>
</dbReference>
<dbReference type="GO" id="GO:0051016">
    <property type="term" value="P:barbed-end actin filament capping"/>
    <property type="evidence" value="ECO:0007669"/>
    <property type="project" value="TreeGrafter"/>
</dbReference>
<keyword evidence="11" id="KW-1185">Reference proteome</keyword>
<dbReference type="InterPro" id="IPR028458">
    <property type="entry name" value="Twinfilin"/>
</dbReference>
<dbReference type="InterPro" id="IPR029006">
    <property type="entry name" value="ADF-H/Gelsolin-like_dom_sf"/>
</dbReference>
<comment type="subunit">
    <text evidence="7">Interacts with G-actin; ADP-actin form.</text>
</comment>
<comment type="similarity">
    <text evidence="2">Belongs to the actin-binding proteins ADF family. Twinfilin subfamily.</text>
</comment>
<reference evidence="10" key="1">
    <citation type="submission" date="2022-12" db="EMBL/GenBank/DDBJ databases">
        <title>Genome assemblies of Blomia tropicalis.</title>
        <authorList>
            <person name="Cui Y."/>
        </authorList>
    </citation>
    <scope>NUCLEOTIDE SEQUENCE</scope>
    <source>
        <tissue evidence="10">Adult mites</tissue>
    </source>
</reference>
<evidence type="ECO:0000256" key="1">
    <source>
        <dbReference type="ARBA" id="ARBA00004245"/>
    </source>
</evidence>
<evidence type="ECO:0000256" key="7">
    <source>
        <dbReference type="ARBA" id="ARBA00038532"/>
    </source>
</evidence>
<dbReference type="AlphaFoldDB" id="A0A9Q0MFZ3"/>
<dbReference type="OMA" id="YLFKHTH"/>
<dbReference type="SUPFAM" id="SSF55753">
    <property type="entry name" value="Actin depolymerizing proteins"/>
    <property type="match status" value="2"/>
</dbReference>
<dbReference type="CDD" id="cd11285">
    <property type="entry name" value="ADF_Twf-N_like"/>
    <property type="match status" value="1"/>
</dbReference>
<evidence type="ECO:0000259" key="9">
    <source>
        <dbReference type="PROSITE" id="PS51263"/>
    </source>
</evidence>
<comment type="caution">
    <text evidence="10">The sequence shown here is derived from an EMBL/GenBank/DDBJ whole genome shotgun (WGS) entry which is preliminary data.</text>
</comment>
<gene>
    <name evidence="10" type="ORF">RDWZM_003815</name>
</gene>
<keyword evidence="4" id="KW-0677">Repeat</keyword>
<dbReference type="Proteomes" id="UP001142055">
    <property type="component" value="Chromosome 1"/>
</dbReference>
<dbReference type="GO" id="GO:0005884">
    <property type="term" value="C:actin filament"/>
    <property type="evidence" value="ECO:0007669"/>
    <property type="project" value="TreeGrafter"/>
</dbReference>
<comment type="subcellular location">
    <subcellularLocation>
        <location evidence="1">Cytoplasm</location>
        <location evidence="1">Cytoskeleton</location>
    </subcellularLocation>
</comment>
<evidence type="ECO:0000256" key="6">
    <source>
        <dbReference type="ARBA" id="ARBA00023212"/>
    </source>
</evidence>
<feature type="region of interest" description="Disordered" evidence="8">
    <location>
        <begin position="353"/>
        <end position="375"/>
    </location>
</feature>
<dbReference type="PANTHER" id="PTHR13759">
    <property type="entry name" value="TWINFILIN"/>
    <property type="match status" value="1"/>
</dbReference>
<evidence type="ECO:0000313" key="11">
    <source>
        <dbReference type="Proteomes" id="UP001142055"/>
    </source>
</evidence>
<evidence type="ECO:0000256" key="5">
    <source>
        <dbReference type="ARBA" id="ARBA00023203"/>
    </source>
</evidence>
<dbReference type="InterPro" id="IPR002108">
    <property type="entry name" value="ADF-H"/>
</dbReference>
<organism evidence="10 11">
    <name type="scientific">Blomia tropicalis</name>
    <name type="common">Mite</name>
    <dbReference type="NCBI Taxonomy" id="40697"/>
    <lineage>
        <taxon>Eukaryota</taxon>
        <taxon>Metazoa</taxon>
        <taxon>Ecdysozoa</taxon>
        <taxon>Arthropoda</taxon>
        <taxon>Chelicerata</taxon>
        <taxon>Arachnida</taxon>
        <taxon>Acari</taxon>
        <taxon>Acariformes</taxon>
        <taxon>Sarcoptiformes</taxon>
        <taxon>Astigmata</taxon>
        <taxon>Glycyphagoidea</taxon>
        <taxon>Echimyopodidae</taxon>
        <taxon>Blomia</taxon>
    </lineage>
</organism>
<proteinExistence type="inferred from homology"/>
<dbReference type="EMBL" id="JAPWDV010000001">
    <property type="protein sequence ID" value="KAJ6225270.1"/>
    <property type="molecule type" value="Genomic_DNA"/>
</dbReference>
<evidence type="ECO:0000256" key="8">
    <source>
        <dbReference type="SAM" id="MobiDB-lite"/>
    </source>
</evidence>
<evidence type="ECO:0000256" key="2">
    <source>
        <dbReference type="ARBA" id="ARBA00009557"/>
    </source>
</evidence>
<dbReference type="GO" id="GO:0030016">
    <property type="term" value="C:myofibril"/>
    <property type="evidence" value="ECO:0007669"/>
    <property type="project" value="TreeGrafter"/>
</dbReference>
<dbReference type="PANTHER" id="PTHR13759:SF1">
    <property type="entry name" value="TWINFILIN"/>
    <property type="match status" value="1"/>
</dbReference>
<dbReference type="Pfam" id="PF00241">
    <property type="entry name" value="Cofilin_ADF"/>
    <property type="match status" value="2"/>
</dbReference>
<evidence type="ECO:0000256" key="4">
    <source>
        <dbReference type="ARBA" id="ARBA00022737"/>
    </source>
</evidence>
<dbReference type="GO" id="GO:0003785">
    <property type="term" value="F:actin monomer binding"/>
    <property type="evidence" value="ECO:0007669"/>
    <property type="project" value="TreeGrafter"/>
</dbReference>
<dbReference type="GO" id="GO:0051015">
    <property type="term" value="F:actin filament binding"/>
    <property type="evidence" value="ECO:0007669"/>
    <property type="project" value="TreeGrafter"/>
</dbReference>
<sequence length="375" mass="42753">MSHQTGLKCSSDLLKLISSCKSPDSPIRVFKVFINREQELLDLAPGTNQQRICGKWEDDFARYVPELIQDRQHCYLFFRMTSSVNASNDQWAFIYYAPETVTNVRQKMLYASSKGTLKNHFGTSHIDCDYFADSDDMLSLGSFQQWLADKKRVTKPEEFARATDEPVEQRSFSSAGITRPPGGMISSKFVFPIHDDAAKALRNFQIGKLVYVKLNIVNEEIELAAQASASEHPTLGRTLDITNSDQMKLNLLQRSAIDDNLGFHIIAFDHLNREHKRQTKILFGLVIPSDTPVRKRMIYSTWTGTLVSKLTNQHGIVVDKRFEVDNADEVTVEYAAEQLYPENMEQVFDPNAIESKKFEKPLPPGRQRGPKRLIK</sequence>
<name>A0A9Q0MFZ3_BLOTA</name>